<evidence type="ECO:0000313" key="1">
    <source>
        <dbReference type="EMBL" id="CAG7832360.1"/>
    </source>
</evidence>
<reference evidence="1" key="1">
    <citation type="submission" date="2021-06" db="EMBL/GenBank/DDBJ databases">
        <authorList>
            <person name="Hodson N. C."/>
            <person name="Mongue J. A."/>
            <person name="Jaron S. K."/>
        </authorList>
    </citation>
    <scope>NUCLEOTIDE SEQUENCE</scope>
</reference>
<evidence type="ECO:0000313" key="2">
    <source>
        <dbReference type="Proteomes" id="UP000708208"/>
    </source>
</evidence>
<proteinExistence type="predicted"/>
<gene>
    <name evidence="1" type="ORF">AFUS01_LOCUS42046</name>
</gene>
<keyword evidence="2" id="KW-1185">Reference proteome</keyword>
<dbReference type="EMBL" id="CAJVCH010564614">
    <property type="protein sequence ID" value="CAG7832360.1"/>
    <property type="molecule type" value="Genomic_DNA"/>
</dbReference>
<comment type="caution">
    <text evidence="1">The sequence shown here is derived from an EMBL/GenBank/DDBJ whole genome shotgun (WGS) entry which is preliminary data.</text>
</comment>
<dbReference type="OrthoDB" id="421226at2759"/>
<sequence length="122" mass="14208">MDYDFLGLEGRSRSKSVGEQQWTNLRAVMAWYSRLRRIKRSKSNQRWMKLRTTVQLSGAISSTIQKKAPLKREDSFLKRFSTRQIPEAQASQHFSPFFSLITHNRVGPLYNGPSPHPPQRAF</sequence>
<organism evidence="1 2">
    <name type="scientific">Allacma fusca</name>
    <dbReference type="NCBI Taxonomy" id="39272"/>
    <lineage>
        <taxon>Eukaryota</taxon>
        <taxon>Metazoa</taxon>
        <taxon>Ecdysozoa</taxon>
        <taxon>Arthropoda</taxon>
        <taxon>Hexapoda</taxon>
        <taxon>Collembola</taxon>
        <taxon>Symphypleona</taxon>
        <taxon>Sminthuridae</taxon>
        <taxon>Allacma</taxon>
    </lineage>
</organism>
<accession>A0A8J2LE50</accession>
<protein>
    <submittedName>
        <fullName evidence="1">Uncharacterized protein</fullName>
    </submittedName>
</protein>
<name>A0A8J2LE50_9HEXA</name>
<dbReference type="AlphaFoldDB" id="A0A8J2LE50"/>
<dbReference type="Proteomes" id="UP000708208">
    <property type="component" value="Unassembled WGS sequence"/>
</dbReference>